<accession>A0A4C1Y0D5</accession>
<proteinExistence type="predicted"/>
<reference evidence="2 3" key="1">
    <citation type="journal article" date="2019" name="Commun. Biol.">
        <title>The bagworm genome reveals a unique fibroin gene that provides high tensile strength.</title>
        <authorList>
            <person name="Kono N."/>
            <person name="Nakamura H."/>
            <person name="Ohtoshi R."/>
            <person name="Tomita M."/>
            <person name="Numata K."/>
            <person name="Arakawa K."/>
        </authorList>
    </citation>
    <scope>NUCLEOTIDE SEQUENCE [LARGE SCALE GENOMIC DNA]</scope>
</reference>
<comment type="caution">
    <text evidence="2">The sequence shown here is derived from an EMBL/GenBank/DDBJ whole genome shotgun (WGS) entry which is preliminary data.</text>
</comment>
<evidence type="ECO:0000313" key="3">
    <source>
        <dbReference type="Proteomes" id="UP000299102"/>
    </source>
</evidence>
<dbReference type="AlphaFoldDB" id="A0A4C1Y0D5"/>
<protein>
    <submittedName>
        <fullName evidence="2">Uncharacterized protein</fullName>
    </submittedName>
</protein>
<dbReference type="OrthoDB" id="7339153at2759"/>
<gene>
    <name evidence="2" type="ORF">EVAR_53433_1</name>
</gene>
<keyword evidence="3" id="KW-1185">Reference proteome</keyword>
<name>A0A4C1Y0D5_EUMVA</name>
<evidence type="ECO:0000313" key="2">
    <source>
        <dbReference type="EMBL" id="GBP69356.1"/>
    </source>
</evidence>
<feature type="region of interest" description="Disordered" evidence="1">
    <location>
        <begin position="52"/>
        <end position="79"/>
    </location>
</feature>
<sequence length="185" mass="21293">MEPEGKHRNSIMKQRILAVFGLVEIVLRCTLTMNDFQGLMMELEDENIEINKENSSRHPPPPEKVEHKRTPPTSRNQRHSELRVTELSIKFVTSPSYGRLKLGRLTAAASSLPGAAYFNIRLYERVALDFEILCRLCFWERIFVPAANLNTSSDRPRDILVALASLRLRDLVFSAKHRINEDYSI</sequence>
<dbReference type="Proteomes" id="UP000299102">
    <property type="component" value="Unassembled WGS sequence"/>
</dbReference>
<evidence type="ECO:0000256" key="1">
    <source>
        <dbReference type="SAM" id="MobiDB-lite"/>
    </source>
</evidence>
<dbReference type="EMBL" id="BGZK01001038">
    <property type="protein sequence ID" value="GBP69356.1"/>
    <property type="molecule type" value="Genomic_DNA"/>
</dbReference>
<organism evidence="2 3">
    <name type="scientific">Eumeta variegata</name>
    <name type="common">Bagworm moth</name>
    <name type="synonym">Eumeta japonica</name>
    <dbReference type="NCBI Taxonomy" id="151549"/>
    <lineage>
        <taxon>Eukaryota</taxon>
        <taxon>Metazoa</taxon>
        <taxon>Ecdysozoa</taxon>
        <taxon>Arthropoda</taxon>
        <taxon>Hexapoda</taxon>
        <taxon>Insecta</taxon>
        <taxon>Pterygota</taxon>
        <taxon>Neoptera</taxon>
        <taxon>Endopterygota</taxon>
        <taxon>Lepidoptera</taxon>
        <taxon>Glossata</taxon>
        <taxon>Ditrysia</taxon>
        <taxon>Tineoidea</taxon>
        <taxon>Psychidae</taxon>
        <taxon>Oiketicinae</taxon>
        <taxon>Eumeta</taxon>
    </lineage>
</organism>
<feature type="compositionally biased region" description="Basic and acidic residues" evidence="1">
    <location>
        <begin position="52"/>
        <end position="69"/>
    </location>
</feature>